<sequence length="943" mass="106093">MPNGIPDVLGNWWLEELLGSGYSGSIFRATHLHTRQVVALKVQDVDHECPTNLYEQGFYPYLQGGTGMPRLFAKGIEGKWNFLAIDLLGSSLDSLFKKSERETMDLRSVLCIAMQVIARLEFMHTRGILHRDIQLGNCTIGLPPNEKTIYMIDFGFSKKYIQDGKHIPDSKQKRDFIGNYWFSSVGVHCRGKEDCLGHETSARPEDLCQGLPVEFEEFLRYCRRLKFKETPDYDYWIDEFRELAIAHGFPESDAFVWPPPADRQPSRAPRRSTAPPPDELERILHDLTNLKLADQQVLGDRTNVEQAVRHARQKAKEPDSDRQIITVSSGQGSDNDGSIPPPFMTKKAYRLSKLAARVPNAIDNGALSSLVTEFVAVMQSNTSRTLIKDGFAFLDALVKQLSDPSVFIMPMRTRSKNDAGSVDVSNAKLGVVARLRGEVGHARSNAKLAQLVQDFGNVTNKSSGRTITKDGFAFLEGLARRARSRQKKGRDRDPRASIRFGRRPSEMIENPTDTVVEQETYLVPDFSVKELLACIPAHCQKRSAIRSSLYIVMDVAIIYACYKTATIADPYINPAFISLPHPLLYPVARFSLWALYSFWVGLFGTGLWVIAHECGHQAFSESKMVNNTVGWILHSALGVPYHSWRISHAKHHASTGHMTQDQVWVPSTRSQAGLKPLDPIREDRLGARVSEEVKKEMWEALGDSPIGATLHAAAYLLVGWHTYILFNSSGQRRYPKNTNHFNPASVIYSPHHYSQIIMSDVGILIWLAGIIGWSWYRGFAEVFTLYLVPYLWVNHWLVLITFLQHTDPLLPHYRAPEFTFPRGALATLDRSLLGDLGSFMGWIGAFATHGISETHILHHVSSKIPHYHAWEASAALKKKLHAVGHRTDGNAGGWAEMYRVYRECKFVEDEGDVVFFKNAHGLAQARPAFNSDSPSDSGIEIEK</sequence>
<dbReference type="PANTHER" id="PTHR32100">
    <property type="entry name" value="OMEGA-6 FATTY ACID DESATURASE, CHLOROPLASTIC"/>
    <property type="match status" value="1"/>
</dbReference>
<evidence type="ECO:0000313" key="6">
    <source>
        <dbReference type="Proteomes" id="UP000559256"/>
    </source>
</evidence>
<dbReference type="Gene3D" id="1.10.510.10">
    <property type="entry name" value="Transferase(Phosphotransferase) domain 1"/>
    <property type="match status" value="2"/>
</dbReference>
<dbReference type="PROSITE" id="PS00107">
    <property type="entry name" value="PROTEIN_KINASE_ATP"/>
    <property type="match status" value="1"/>
</dbReference>
<feature type="compositionally biased region" description="Polar residues" evidence="2">
    <location>
        <begin position="323"/>
        <end position="336"/>
    </location>
</feature>
<feature type="region of interest" description="Disordered" evidence="2">
    <location>
        <begin position="254"/>
        <end position="278"/>
    </location>
</feature>
<reference evidence="5 6" key="1">
    <citation type="journal article" date="2020" name="ISME J.">
        <title>Uncovering the hidden diversity of litter-decomposition mechanisms in mushroom-forming fungi.</title>
        <authorList>
            <person name="Floudas D."/>
            <person name="Bentzer J."/>
            <person name="Ahren D."/>
            <person name="Johansson T."/>
            <person name="Persson P."/>
            <person name="Tunlid A."/>
        </authorList>
    </citation>
    <scope>NUCLEOTIDE SEQUENCE [LARGE SCALE GENOMIC DNA]</scope>
    <source>
        <strain evidence="5 6">CBS 291.85</strain>
    </source>
</reference>
<dbReference type="InterPro" id="IPR012171">
    <property type="entry name" value="Fatty_acid_desaturase"/>
</dbReference>
<dbReference type="Gene3D" id="3.30.200.20">
    <property type="entry name" value="Phosphorylase Kinase, domain 1"/>
    <property type="match status" value="1"/>
</dbReference>
<feature type="transmembrane region" description="Helical" evidence="3">
    <location>
        <begin position="756"/>
        <end position="776"/>
    </location>
</feature>
<dbReference type="GO" id="GO:0005524">
    <property type="term" value="F:ATP binding"/>
    <property type="evidence" value="ECO:0007669"/>
    <property type="project" value="UniProtKB-UniRule"/>
</dbReference>
<dbReference type="InterPro" id="IPR011009">
    <property type="entry name" value="Kinase-like_dom_sf"/>
</dbReference>
<evidence type="ECO:0000259" key="4">
    <source>
        <dbReference type="PROSITE" id="PS50011"/>
    </source>
</evidence>
<dbReference type="GO" id="GO:0016491">
    <property type="term" value="F:oxidoreductase activity"/>
    <property type="evidence" value="ECO:0007669"/>
    <property type="project" value="InterPro"/>
</dbReference>
<evidence type="ECO:0000256" key="3">
    <source>
        <dbReference type="SAM" id="Phobius"/>
    </source>
</evidence>
<dbReference type="AlphaFoldDB" id="A0A8H5LU50"/>
<keyword evidence="3" id="KW-0812">Transmembrane</keyword>
<protein>
    <recommendedName>
        <fullName evidence="4">Protein kinase domain-containing protein</fullName>
    </recommendedName>
</protein>
<dbReference type="GO" id="GO:0004672">
    <property type="term" value="F:protein kinase activity"/>
    <property type="evidence" value="ECO:0007669"/>
    <property type="project" value="InterPro"/>
</dbReference>
<dbReference type="InterPro" id="IPR017441">
    <property type="entry name" value="Protein_kinase_ATP_BS"/>
</dbReference>
<evidence type="ECO:0000313" key="5">
    <source>
        <dbReference type="EMBL" id="KAF5369489.1"/>
    </source>
</evidence>
<keyword evidence="3" id="KW-1133">Transmembrane helix</keyword>
<keyword evidence="6" id="KW-1185">Reference proteome</keyword>
<dbReference type="Pfam" id="PF00487">
    <property type="entry name" value="FA_desaturase"/>
    <property type="match status" value="1"/>
</dbReference>
<comment type="caution">
    <text evidence="5">The sequence shown here is derived from an EMBL/GenBank/DDBJ whole genome shotgun (WGS) entry which is preliminary data.</text>
</comment>
<proteinExistence type="predicted"/>
<feature type="transmembrane region" description="Helical" evidence="3">
    <location>
        <begin position="706"/>
        <end position="726"/>
    </location>
</feature>
<gene>
    <name evidence="5" type="ORF">D9758_002645</name>
</gene>
<dbReference type="PROSITE" id="PS50011">
    <property type="entry name" value="PROTEIN_KINASE_DOM"/>
    <property type="match status" value="1"/>
</dbReference>
<evidence type="ECO:0000256" key="2">
    <source>
        <dbReference type="SAM" id="MobiDB-lite"/>
    </source>
</evidence>
<feature type="domain" description="Protein kinase" evidence="4">
    <location>
        <begin position="12"/>
        <end position="313"/>
    </location>
</feature>
<dbReference type="SMART" id="SM00220">
    <property type="entry name" value="S_TKc"/>
    <property type="match status" value="1"/>
</dbReference>
<dbReference type="InterPro" id="IPR000719">
    <property type="entry name" value="Prot_kinase_dom"/>
</dbReference>
<dbReference type="EMBL" id="JAACJM010000013">
    <property type="protein sequence ID" value="KAF5369489.1"/>
    <property type="molecule type" value="Genomic_DNA"/>
</dbReference>
<feature type="binding site" evidence="1">
    <location>
        <position position="41"/>
    </location>
    <ligand>
        <name>ATP</name>
        <dbReference type="ChEBI" id="CHEBI:30616"/>
    </ligand>
</feature>
<dbReference type="Proteomes" id="UP000559256">
    <property type="component" value="Unassembled WGS sequence"/>
</dbReference>
<dbReference type="OrthoDB" id="1461976at2759"/>
<dbReference type="CDD" id="cd03507">
    <property type="entry name" value="Delta12-FADS-like"/>
    <property type="match status" value="1"/>
</dbReference>
<evidence type="ECO:0000256" key="1">
    <source>
        <dbReference type="PROSITE-ProRule" id="PRU10141"/>
    </source>
</evidence>
<name>A0A8H5LU50_9AGAR</name>
<accession>A0A8H5LU50</accession>
<dbReference type="GO" id="GO:0006629">
    <property type="term" value="P:lipid metabolic process"/>
    <property type="evidence" value="ECO:0007669"/>
    <property type="project" value="InterPro"/>
</dbReference>
<keyword evidence="3" id="KW-0472">Membrane</keyword>
<dbReference type="Pfam" id="PF00069">
    <property type="entry name" value="Pkinase"/>
    <property type="match status" value="1"/>
</dbReference>
<feature type="transmembrane region" description="Helical" evidence="3">
    <location>
        <begin position="782"/>
        <end position="803"/>
    </location>
</feature>
<feature type="transmembrane region" description="Helical" evidence="3">
    <location>
        <begin position="583"/>
        <end position="611"/>
    </location>
</feature>
<keyword evidence="1" id="KW-0067">ATP-binding</keyword>
<keyword evidence="1" id="KW-0547">Nucleotide-binding</keyword>
<feature type="region of interest" description="Disordered" evidence="2">
    <location>
        <begin position="311"/>
        <end position="339"/>
    </location>
</feature>
<dbReference type="InterPro" id="IPR005804">
    <property type="entry name" value="FA_desaturase_dom"/>
</dbReference>
<organism evidence="5 6">
    <name type="scientific">Tetrapyrgos nigripes</name>
    <dbReference type="NCBI Taxonomy" id="182062"/>
    <lineage>
        <taxon>Eukaryota</taxon>
        <taxon>Fungi</taxon>
        <taxon>Dikarya</taxon>
        <taxon>Basidiomycota</taxon>
        <taxon>Agaricomycotina</taxon>
        <taxon>Agaricomycetes</taxon>
        <taxon>Agaricomycetidae</taxon>
        <taxon>Agaricales</taxon>
        <taxon>Marasmiineae</taxon>
        <taxon>Marasmiaceae</taxon>
        <taxon>Tetrapyrgos</taxon>
    </lineage>
</organism>
<dbReference type="SUPFAM" id="SSF56112">
    <property type="entry name" value="Protein kinase-like (PK-like)"/>
    <property type="match status" value="1"/>
</dbReference>